<gene>
    <name evidence="2" type="ORF">KVV02_003351</name>
</gene>
<proteinExistence type="predicted"/>
<keyword evidence="1" id="KW-0732">Signal</keyword>
<dbReference type="AlphaFoldDB" id="A0A9P8A6X6"/>
<sequence length="250" mass="26910">MKSVTLLFFLLAMIALLCNPVSAESRPEILAAGTELETRAAPGPVAGAAFDATLNLLVKDHAEIVLKTYADVCADASLTTEIDAKLRVEISGLIKFNFGLGTKLSSVLRSSIKTAVKNEIDFELKTHFQAELRTNLSAIINKRCPKHDAACIKLQSKNIVKDAVKFTAKATAKVSKQVDAKLEAKIRAAIDIEVRKFSIDLWLIKINVTGDLDISHDVSLRFKGAAGISAKACADISAKEVSQIKTICSA</sequence>
<accession>A0A9P8A6X6</accession>
<feature type="signal peptide" evidence="1">
    <location>
        <begin position="1"/>
        <end position="23"/>
    </location>
</feature>
<dbReference type="EMBL" id="JAIFTL010000097">
    <property type="protein sequence ID" value="KAG9323531.1"/>
    <property type="molecule type" value="Genomic_DNA"/>
</dbReference>
<feature type="chain" id="PRO_5040182826" evidence="1">
    <location>
        <begin position="24"/>
        <end position="250"/>
    </location>
</feature>
<evidence type="ECO:0000256" key="1">
    <source>
        <dbReference type="SAM" id="SignalP"/>
    </source>
</evidence>
<evidence type="ECO:0000313" key="3">
    <source>
        <dbReference type="Proteomes" id="UP000717515"/>
    </source>
</evidence>
<evidence type="ECO:0000313" key="2">
    <source>
        <dbReference type="EMBL" id="KAG9323531.1"/>
    </source>
</evidence>
<organism evidence="2 3">
    <name type="scientific">Mortierella alpina</name>
    <name type="common">Oleaginous fungus</name>
    <name type="synonym">Mortierella renispora</name>
    <dbReference type="NCBI Taxonomy" id="64518"/>
    <lineage>
        <taxon>Eukaryota</taxon>
        <taxon>Fungi</taxon>
        <taxon>Fungi incertae sedis</taxon>
        <taxon>Mucoromycota</taxon>
        <taxon>Mortierellomycotina</taxon>
        <taxon>Mortierellomycetes</taxon>
        <taxon>Mortierellales</taxon>
        <taxon>Mortierellaceae</taxon>
        <taxon>Mortierella</taxon>
    </lineage>
</organism>
<protein>
    <submittedName>
        <fullName evidence="2">Uncharacterized protein</fullName>
    </submittedName>
</protein>
<comment type="caution">
    <text evidence="2">The sequence shown here is derived from an EMBL/GenBank/DDBJ whole genome shotgun (WGS) entry which is preliminary data.</text>
</comment>
<name>A0A9P8A6X6_MORAP</name>
<reference evidence="2" key="1">
    <citation type="submission" date="2021-07" db="EMBL/GenBank/DDBJ databases">
        <title>Draft genome of Mortierella alpina, strain LL118, isolated from an aspen leaf litter sample.</title>
        <authorList>
            <person name="Yang S."/>
            <person name="Vinatzer B.A."/>
        </authorList>
    </citation>
    <scope>NUCLEOTIDE SEQUENCE</scope>
    <source>
        <strain evidence="2">LL118</strain>
    </source>
</reference>
<dbReference type="Proteomes" id="UP000717515">
    <property type="component" value="Unassembled WGS sequence"/>
</dbReference>